<feature type="domain" description="AB hydrolase-1" evidence="1">
    <location>
        <begin position="22"/>
        <end position="287"/>
    </location>
</feature>
<evidence type="ECO:0000313" key="2">
    <source>
        <dbReference type="EMBL" id="EXB04202.1"/>
    </source>
</evidence>
<dbReference type="PANTHER" id="PTHR43194">
    <property type="entry name" value="HYDROLASE ALPHA/BETA FOLD FAMILY"/>
    <property type="match status" value="1"/>
</dbReference>
<reference evidence="2 3" key="1">
    <citation type="submission" date="2014-02" db="EMBL/GenBank/DDBJ databases">
        <title>Comparative genomics and transcriptomics to identify genetic mechanisms underlying the emergence of carbapenem resistant Acinetobacter baumannii (CRAb).</title>
        <authorList>
            <person name="Harris A.D."/>
            <person name="Johnson K.J."/>
            <person name="George J."/>
            <person name="Shefchek K."/>
            <person name="Daugherty S.C."/>
            <person name="Parankush S."/>
            <person name="Sadzewicz L."/>
            <person name="Tallon L."/>
            <person name="Sengamalay N."/>
            <person name="Hazen T.H."/>
            <person name="Rasko D.A."/>
        </authorList>
    </citation>
    <scope>NUCLEOTIDE SEQUENCE [LARGE SCALE GENOMIC DNA]</scope>
    <source>
        <strain evidence="2 3">1295743</strain>
    </source>
</reference>
<proteinExistence type="predicted"/>
<dbReference type="PANTHER" id="PTHR43194:SF2">
    <property type="entry name" value="PEROXISOMAL MEMBRANE PROTEIN LPX1"/>
    <property type="match status" value="1"/>
</dbReference>
<dbReference type="EMBL" id="JEWH01000057">
    <property type="protein sequence ID" value="EXB04202.1"/>
    <property type="molecule type" value="Genomic_DNA"/>
</dbReference>
<accession>A0A009HJ65</accession>
<dbReference type="AlphaFoldDB" id="A0A009HJ65"/>
<gene>
    <name evidence="2" type="ORF">J512_3372</name>
</gene>
<evidence type="ECO:0000259" key="1">
    <source>
        <dbReference type="Pfam" id="PF00561"/>
    </source>
</evidence>
<name>A0A009HJ65_ACIB9</name>
<dbReference type="Gene3D" id="3.40.50.1820">
    <property type="entry name" value="alpha/beta hydrolase"/>
    <property type="match status" value="1"/>
</dbReference>
<organism evidence="2 3">
    <name type="scientific">Acinetobacter baumannii (strain 1295743)</name>
    <dbReference type="NCBI Taxonomy" id="1310613"/>
    <lineage>
        <taxon>Bacteria</taxon>
        <taxon>Pseudomonadati</taxon>
        <taxon>Pseudomonadota</taxon>
        <taxon>Gammaproteobacteria</taxon>
        <taxon>Moraxellales</taxon>
        <taxon>Moraxellaceae</taxon>
        <taxon>Acinetobacter</taxon>
        <taxon>Acinetobacter calcoaceticus/baumannii complex</taxon>
    </lineage>
</organism>
<dbReference type="Pfam" id="PF00561">
    <property type="entry name" value="Abhydrolase_1"/>
    <property type="match status" value="1"/>
</dbReference>
<dbReference type="RefSeq" id="WP_001147222.1">
    <property type="nucleotide sequence ID" value="NZ_JEWH01000057.1"/>
</dbReference>
<dbReference type="Proteomes" id="UP000020595">
    <property type="component" value="Unassembled WGS sequence"/>
</dbReference>
<dbReference type="PATRIC" id="fig|1310613.3.peg.3242"/>
<protein>
    <submittedName>
        <fullName evidence="2">Alpha/beta hydrolase fold family protein</fullName>
    </submittedName>
</protein>
<dbReference type="InterPro" id="IPR000073">
    <property type="entry name" value="AB_hydrolase_1"/>
</dbReference>
<sequence length="305" mass="35654">MPYYTMPDQESLFVRRVGRGEPVLVLSGLGMQSWQWLPFIYANRKEYEFIIPDWRGFGGSKNCAIPEQDAISSHWQDVAHLIEQLKLDKFILMGYSMGATTAMHGMKHAHLAQQLKAYLHIDQTPKISVDATWQYGLFGPLHAQFKQLLNDIYQLLSIHKNAKYLYELSLPDRQKLVRLWVDFIELQSSNPFSPFVFKTALKQPFLQKYLLPIQRLDYLFWYVENYLFHNEDYREALQQLQCPTTFFIGRNSTLYPETGQTLIAHSVEHAKTIYFERSGHTPLLTEPKKFGHEITTFLSELKHAS</sequence>
<dbReference type="InterPro" id="IPR029058">
    <property type="entry name" value="AB_hydrolase_fold"/>
</dbReference>
<keyword evidence="2" id="KW-0378">Hydrolase</keyword>
<evidence type="ECO:0000313" key="3">
    <source>
        <dbReference type="Proteomes" id="UP000020595"/>
    </source>
</evidence>
<comment type="caution">
    <text evidence="2">The sequence shown here is derived from an EMBL/GenBank/DDBJ whole genome shotgun (WGS) entry which is preliminary data.</text>
</comment>
<dbReference type="SUPFAM" id="SSF53474">
    <property type="entry name" value="alpha/beta-Hydrolases"/>
    <property type="match status" value="1"/>
</dbReference>
<dbReference type="InterPro" id="IPR050228">
    <property type="entry name" value="Carboxylesterase_BioH"/>
</dbReference>
<dbReference type="GO" id="GO:0016787">
    <property type="term" value="F:hydrolase activity"/>
    <property type="evidence" value="ECO:0007669"/>
    <property type="project" value="UniProtKB-KW"/>
</dbReference>